<reference evidence="9 10" key="1">
    <citation type="submission" date="2021-05" db="EMBL/GenBank/DDBJ databases">
        <title>Staphylococcus fleurettii isolated from lake water in First Nation community in Manitoba, Canada.</title>
        <authorList>
            <person name="Bashar S."/>
            <person name="Murdock A."/>
            <person name="Patidar R."/>
            <person name="Golding G."/>
            <person name="Farenhorst A."/>
            <person name="Kumar A."/>
        </authorList>
    </citation>
    <scope>NUCLEOTIDE SEQUENCE [LARGE SCALE GENOMIC DNA]</scope>
    <source>
        <strain evidence="9 10">SF002</strain>
    </source>
</reference>
<evidence type="ECO:0000256" key="7">
    <source>
        <dbReference type="SAM" id="Phobius"/>
    </source>
</evidence>
<keyword evidence="6 7" id="KW-0472">Membrane</keyword>
<feature type="transmembrane region" description="Helical" evidence="7">
    <location>
        <begin position="117"/>
        <end position="138"/>
    </location>
</feature>
<gene>
    <name evidence="9" type="ORF">JJQ58_02875</name>
</gene>
<comment type="similarity">
    <text evidence="2">Belongs to the GSP F family.</text>
</comment>
<comment type="caution">
    <text evidence="9">The sequence shown here is derived from an EMBL/GenBank/DDBJ whole genome shotgun (WGS) entry which is preliminary data.</text>
</comment>
<evidence type="ECO:0000313" key="10">
    <source>
        <dbReference type="Proteomes" id="UP000681586"/>
    </source>
</evidence>
<name>A0ABS5MME4_9STAP</name>
<dbReference type="InterPro" id="IPR003004">
    <property type="entry name" value="GspF/PilC"/>
</dbReference>
<keyword evidence="5 7" id="KW-1133">Transmembrane helix</keyword>
<dbReference type="Gene3D" id="1.20.81.30">
    <property type="entry name" value="Type II secretion system (T2SS), domain F"/>
    <property type="match status" value="2"/>
</dbReference>
<sequence length="345" mass="40408">MNKGNVLKKEKVLYLIRLSDMLKQGFTLLEAIQLLNDQFPQLSKKELKIKVIGLVKDTGQLHEVLKFLNYPQVILSQIYFGEQYGNLIETVDHSILYLRKIEQVKERFIKTIQYPTLLFCIFFMLLAAVNQTIIPQFSEIYESMNVEISTSLKVITTIFSYLPTTIFTLFLSLVLILLIIYLNYSSKDVSKRISFSNKIPLINKYISMYHSYRISRDFSFFIQNGITLNKIIEIYMMQTKDSFLKYIGLSINKSMEKGESFPDAIKKLGCFEEHLIHYIKHGENKSKLDMELHYFSVFMLDKLEKTFIKHLKWIQPIVFGILALLIITLYLIIILPMLQMVEGIK</sequence>
<feature type="domain" description="Type II secretion system protein GspF" evidence="8">
    <location>
        <begin position="216"/>
        <end position="336"/>
    </location>
</feature>
<keyword evidence="10" id="KW-1185">Reference proteome</keyword>
<accession>A0ABS5MME4</accession>
<feature type="domain" description="Type II secretion system protein GspF" evidence="8">
    <location>
        <begin position="16"/>
        <end position="129"/>
    </location>
</feature>
<comment type="subcellular location">
    <subcellularLocation>
        <location evidence="1">Cell membrane</location>
        <topology evidence="1">Multi-pass membrane protein</topology>
    </subcellularLocation>
</comment>
<evidence type="ECO:0000256" key="4">
    <source>
        <dbReference type="ARBA" id="ARBA00022692"/>
    </source>
</evidence>
<feature type="transmembrane region" description="Helical" evidence="7">
    <location>
        <begin position="158"/>
        <end position="182"/>
    </location>
</feature>
<dbReference type="Pfam" id="PF00482">
    <property type="entry name" value="T2SSF"/>
    <property type="match status" value="2"/>
</dbReference>
<dbReference type="PANTHER" id="PTHR30012">
    <property type="entry name" value="GENERAL SECRETION PATHWAY PROTEIN"/>
    <property type="match status" value="1"/>
</dbReference>
<protein>
    <submittedName>
        <fullName evidence="9">Type II secretion system F family protein</fullName>
    </submittedName>
</protein>
<evidence type="ECO:0000256" key="6">
    <source>
        <dbReference type="ARBA" id="ARBA00023136"/>
    </source>
</evidence>
<dbReference type="Proteomes" id="UP000681586">
    <property type="component" value="Unassembled WGS sequence"/>
</dbReference>
<dbReference type="EMBL" id="JAGXBM010000002">
    <property type="protein sequence ID" value="MBS3696427.1"/>
    <property type="molecule type" value="Genomic_DNA"/>
</dbReference>
<dbReference type="InterPro" id="IPR047692">
    <property type="entry name" value="T4P_ComGB"/>
</dbReference>
<dbReference type="NCBIfam" id="NF041012">
    <property type="entry name" value="T4P_ComGB"/>
    <property type="match status" value="1"/>
</dbReference>
<dbReference type="RefSeq" id="WP_203153302.1">
    <property type="nucleotide sequence ID" value="NZ_JAEPSA010000001.1"/>
</dbReference>
<dbReference type="InterPro" id="IPR018076">
    <property type="entry name" value="T2SS_GspF_dom"/>
</dbReference>
<proteinExistence type="inferred from homology"/>
<keyword evidence="4 7" id="KW-0812">Transmembrane</keyword>
<evidence type="ECO:0000256" key="3">
    <source>
        <dbReference type="ARBA" id="ARBA00022475"/>
    </source>
</evidence>
<evidence type="ECO:0000256" key="1">
    <source>
        <dbReference type="ARBA" id="ARBA00004651"/>
    </source>
</evidence>
<keyword evidence="3" id="KW-1003">Cell membrane</keyword>
<organism evidence="9 10">
    <name type="scientific">Mammaliicoccus fleurettii</name>
    <dbReference type="NCBI Taxonomy" id="150056"/>
    <lineage>
        <taxon>Bacteria</taxon>
        <taxon>Bacillati</taxon>
        <taxon>Bacillota</taxon>
        <taxon>Bacilli</taxon>
        <taxon>Bacillales</taxon>
        <taxon>Staphylococcaceae</taxon>
        <taxon>Mammaliicoccus</taxon>
    </lineage>
</organism>
<evidence type="ECO:0000256" key="5">
    <source>
        <dbReference type="ARBA" id="ARBA00022989"/>
    </source>
</evidence>
<feature type="transmembrane region" description="Helical" evidence="7">
    <location>
        <begin position="317"/>
        <end position="338"/>
    </location>
</feature>
<evidence type="ECO:0000256" key="2">
    <source>
        <dbReference type="ARBA" id="ARBA00005745"/>
    </source>
</evidence>
<dbReference type="InterPro" id="IPR042094">
    <property type="entry name" value="T2SS_GspF_sf"/>
</dbReference>
<dbReference type="PANTHER" id="PTHR30012:SF0">
    <property type="entry name" value="TYPE II SECRETION SYSTEM PROTEIN F-RELATED"/>
    <property type="match status" value="1"/>
</dbReference>
<evidence type="ECO:0000313" key="9">
    <source>
        <dbReference type="EMBL" id="MBS3696427.1"/>
    </source>
</evidence>
<evidence type="ECO:0000259" key="8">
    <source>
        <dbReference type="Pfam" id="PF00482"/>
    </source>
</evidence>